<evidence type="ECO:0000313" key="2">
    <source>
        <dbReference type="EMBL" id="KAB7742865.1"/>
    </source>
</evidence>
<dbReference type="RefSeq" id="WP_152214416.1">
    <property type="nucleotide sequence ID" value="NZ_JBAQYD010000344.1"/>
</dbReference>
<keyword evidence="1" id="KW-0472">Membrane</keyword>
<feature type="transmembrane region" description="Helical" evidence="1">
    <location>
        <begin position="162"/>
        <end position="184"/>
    </location>
</feature>
<gene>
    <name evidence="2" type="ORF">F2P47_01695</name>
</gene>
<feature type="transmembrane region" description="Helical" evidence="1">
    <location>
        <begin position="139"/>
        <end position="156"/>
    </location>
</feature>
<accession>A0A6N6VPU0</accession>
<keyword evidence="1" id="KW-0812">Transmembrane</keyword>
<comment type="caution">
    <text evidence="2">The sequence shown here is derived from an EMBL/GenBank/DDBJ whole genome shotgun (WGS) entry which is preliminary data.</text>
</comment>
<evidence type="ECO:0000256" key="1">
    <source>
        <dbReference type="SAM" id="Phobius"/>
    </source>
</evidence>
<proteinExistence type="predicted"/>
<evidence type="ECO:0008006" key="4">
    <source>
        <dbReference type="Google" id="ProtNLM"/>
    </source>
</evidence>
<feature type="transmembrane region" description="Helical" evidence="1">
    <location>
        <begin position="111"/>
        <end position="132"/>
    </location>
</feature>
<protein>
    <recommendedName>
        <fullName evidence="4">Yip1 domain-containing protein</fullName>
    </recommendedName>
</protein>
<feature type="transmembrane region" description="Helical" evidence="1">
    <location>
        <begin position="34"/>
        <end position="56"/>
    </location>
</feature>
<keyword evidence="3" id="KW-1185">Reference proteome</keyword>
<dbReference type="Proteomes" id="UP000468901">
    <property type="component" value="Unassembled WGS sequence"/>
</dbReference>
<sequence>MNANEIVRSLTGAWHIARRDPEAARYFDLSANGFFRSFAALALSLPLILIASVALWRMGQTIDAIGELDFSSFATVQMGGEALNWVVYLVVMTQVARHLELGASYSAYVITFNWGVLMTSGLMLLPLMLFLIGIIGDQFAVMLTLPVFLLAAWYRWQIAREVLGATPSAAMAILILDFVLGALLDQGLSRLLLTPIGA</sequence>
<organism evidence="2 3">
    <name type="scientific">Parvibaculum sedimenti</name>
    <dbReference type="NCBI Taxonomy" id="2608632"/>
    <lineage>
        <taxon>Bacteria</taxon>
        <taxon>Pseudomonadati</taxon>
        <taxon>Pseudomonadota</taxon>
        <taxon>Alphaproteobacteria</taxon>
        <taxon>Hyphomicrobiales</taxon>
        <taxon>Parvibaculaceae</taxon>
        <taxon>Parvibaculum</taxon>
    </lineage>
</organism>
<dbReference type="AlphaFoldDB" id="A0A6N6VPU0"/>
<keyword evidence="1" id="KW-1133">Transmembrane helix</keyword>
<dbReference type="EMBL" id="WESC01000001">
    <property type="protein sequence ID" value="KAB7742865.1"/>
    <property type="molecule type" value="Genomic_DNA"/>
</dbReference>
<feature type="transmembrane region" description="Helical" evidence="1">
    <location>
        <begin position="68"/>
        <end position="91"/>
    </location>
</feature>
<reference evidence="2 3" key="1">
    <citation type="submission" date="2019-09" db="EMBL/GenBank/DDBJ databases">
        <title>Parvibaculum sedimenti sp. nov., isolated from sediment.</title>
        <authorList>
            <person name="Wang Y."/>
        </authorList>
    </citation>
    <scope>NUCLEOTIDE SEQUENCE [LARGE SCALE GENOMIC DNA]</scope>
    <source>
        <strain evidence="2 3">HXT-9</strain>
    </source>
</reference>
<name>A0A6N6VPU0_9HYPH</name>
<evidence type="ECO:0000313" key="3">
    <source>
        <dbReference type="Proteomes" id="UP000468901"/>
    </source>
</evidence>